<dbReference type="Proteomes" id="UP000029665">
    <property type="component" value="Unassembled WGS sequence"/>
</dbReference>
<dbReference type="AlphaFoldDB" id="A0A060SC11"/>
<organism evidence="1 2">
    <name type="scientific">Pycnoporus cinnabarinus</name>
    <name type="common">Cinnabar-red polypore</name>
    <name type="synonym">Trametes cinnabarina</name>
    <dbReference type="NCBI Taxonomy" id="5643"/>
    <lineage>
        <taxon>Eukaryota</taxon>
        <taxon>Fungi</taxon>
        <taxon>Dikarya</taxon>
        <taxon>Basidiomycota</taxon>
        <taxon>Agaricomycotina</taxon>
        <taxon>Agaricomycetes</taxon>
        <taxon>Polyporales</taxon>
        <taxon>Polyporaceae</taxon>
        <taxon>Trametes</taxon>
    </lineage>
</organism>
<sequence length="183" mass="20713">MTFSDVNFDCSSASLQDDSVRVRLPFPFPHKDIVNTVEFSSGGSPGVGLDTWIKLSEKRQTHRCLDSPEDSLEELILDRTILYQCQWPGYDPHTCFVPVPTHIEDGTDVLKKGDLLDMICEVLACWILRVMRCGHVKCTEPQWAIGVNNITFKHVYIVAVVEVQGYMPKWVPVLEVDSNIFGQ</sequence>
<dbReference type="OrthoDB" id="2746132at2759"/>
<gene>
    <name evidence="1" type="ORF">BN946_scf184940.g37</name>
</gene>
<name>A0A060SC11_PYCCI</name>
<proteinExistence type="predicted"/>
<accession>A0A060SC11</accession>
<dbReference type="HOGENOM" id="CLU_1475851_0_0_1"/>
<comment type="caution">
    <text evidence="1">The sequence shown here is derived from an EMBL/GenBank/DDBJ whole genome shotgun (WGS) entry which is preliminary data.</text>
</comment>
<dbReference type="EMBL" id="CCBP010000108">
    <property type="protein sequence ID" value="CDO71890.1"/>
    <property type="molecule type" value="Genomic_DNA"/>
</dbReference>
<dbReference type="OMA" id="CQWPGYD"/>
<keyword evidence="2" id="KW-1185">Reference proteome</keyword>
<evidence type="ECO:0000313" key="2">
    <source>
        <dbReference type="Proteomes" id="UP000029665"/>
    </source>
</evidence>
<protein>
    <submittedName>
        <fullName evidence="1">Uncharacterized protein</fullName>
    </submittedName>
</protein>
<reference evidence="1" key="1">
    <citation type="submission" date="2014-01" db="EMBL/GenBank/DDBJ databases">
        <title>The genome of the white-rot fungus Pycnoporus cinnabarinus: a basidiomycete model with a versatile arsenal for lignocellulosic biomass breakdown.</title>
        <authorList>
            <person name="Levasseur A."/>
            <person name="Lomascolo A."/>
            <person name="Ruiz-Duenas F.J."/>
            <person name="Uzan E."/>
            <person name="Piumi F."/>
            <person name="Kues U."/>
            <person name="Ram A.F.J."/>
            <person name="Murat C."/>
            <person name="Haon M."/>
            <person name="Benoit I."/>
            <person name="Arfi Y."/>
            <person name="Chevret D."/>
            <person name="Drula E."/>
            <person name="Kwon M.J."/>
            <person name="Gouret P."/>
            <person name="Lesage-Meessen L."/>
            <person name="Lombard V."/>
            <person name="Mariette J."/>
            <person name="Noirot C."/>
            <person name="Park J."/>
            <person name="Patyshakuliyeva A."/>
            <person name="Wieneger R.A.B."/>
            <person name="Wosten H.A.B."/>
            <person name="Martin F."/>
            <person name="Coutinho P.M."/>
            <person name="de Vries R."/>
            <person name="Martinez A.T."/>
            <person name="Klopp C."/>
            <person name="Pontarotti P."/>
            <person name="Henrissat B."/>
            <person name="Record E."/>
        </authorList>
    </citation>
    <scope>NUCLEOTIDE SEQUENCE [LARGE SCALE GENOMIC DNA]</scope>
    <source>
        <strain evidence="1">BRFM137</strain>
    </source>
</reference>
<evidence type="ECO:0000313" key="1">
    <source>
        <dbReference type="EMBL" id="CDO71890.1"/>
    </source>
</evidence>